<protein>
    <submittedName>
        <fullName evidence="2">Uncharacterized protein</fullName>
    </submittedName>
</protein>
<dbReference type="Proteomes" id="UP001066276">
    <property type="component" value="Chromosome 3_1"/>
</dbReference>
<dbReference type="EMBL" id="JANPWB010000005">
    <property type="protein sequence ID" value="KAJ1186222.1"/>
    <property type="molecule type" value="Genomic_DNA"/>
</dbReference>
<keyword evidence="3" id="KW-1185">Reference proteome</keyword>
<proteinExistence type="predicted"/>
<dbReference type="AlphaFoldDB" id="A0AAV7UB70"/>
<evidence type="ECO:0000313" key="3">
    <source>
        <dbReference type="Proteomes" id="UP001066276"/>
    </source>
</evidence>
<reference evidence="2" key="1">
    <citation type="journal article" date="2022" name="bioRxiv">
        <title>Sequencing and chromosome-scale assembly of the giantPleurodeles waltlgenome.</title>
        <authorList>
            <person name="Brown T."/>
            <person name="Elewa A."/>
            <person name="Iarovenko S."/>
            <person name="Subramanian E."/>
            <person name="Araus A.J."/>
            <person name="Petzold A."/>
            <person name="Susuki M."/>
            <person name="Suzuki K.-i.T."/>
            <person name="Hayashi T."/>
            <person name="Toyoda A."/>
            <person name="Oliveira C."/>
            <person name="Osipova E."/>
            <person name="Leigh N.D."/>
            <person name="Simon A."/>
            <person name="Yun M.H."/>
        </authorList>
    </citation>
    <scope>NUCLEOTIDE SEQUENCE</scope>
    <source>
        <strain evidence="2">20211129_DDA</strain>
        <tissue evidence="2">Liver</tissue>
    </source>
</reference>
<name>A0AAV7UB70_PLEWA</name>
<sequence length="118" mass="13592">MRPWYQQELSVGDNYMALPTPSSGPRRGALERTRKSRPHAMRRFIDLAFVLCKSRIATTWKSPAPPDLLQWLRDLLIRAQAEAHHIRGLWDRGIICKDGDCLDPRVLNIEAKNDLHPP</sequence>
<organism evidence="2 3">
    <name type="scientific">Pleurodeles waltl</name>
    <name type="common">Iberian ribbed newt</name>
    <dbReference type="NCBI Taxonomy" id="8319"/>
    <lineage>
        <taxon>Eukaryota</taxon>
        <taxon>Metazoa</taxon>
        <taxon>Chordata</taxon>
        <taxon>Craniata</taxon>
        <taxon>Vertebrata</taxon>
        <taxon>Euteleostomi</taxon>
        <taxon>Amphibia</taxon>
        <taxon>Batrachia</taxon>
        <taxon>Caudata</taxon>
        <taxon>Salamandroidea</taxon>
        <taxon>Salamandridae</taxon>
        <taxon>Pleurodelinae</taxon>
        <taxon>Pleurodeles</taxon>
    </lineage>
</organism>
<comment type="caution">
    <text evidence="2">The sequence shown here is derived from an EMBL/GenBank/DDBJ whole genome shotgun (WGS) entry which is preliminary data.</text>
</comment>
<feature type="region of interest" description="Disordered" evidence="1">
    <location>
        <begin position="16"/>
        <end position="36"/>
    </location>
</feature>
<accession>A0AAV7UB70</accession>
<evidence type="ECO:0000256" key="1">
    <source>
        <dbReference type="SAM" id="MobiDB-lite"/>
    </source>
</evidence>
<evidence type="ECO:0000313" key="2">
    <source>
        <dbReference type="EMBL" id="KAJ1186222.1"/>
    </source>
</evidence>
<gene>
    <name evidence="2" type="ORF">NDU88_003005</name>
</gene>